<evidence type="ECO:0000313" key="5">
    <source>
        <dbReference type="Proteomes" id="UP000000323"/>
    </source>
</evidence>
<dbReference type="Pfam" id="PF13432">
    <property type="entry name" value="TPR_16"/>
    <property type="match status" value="2"/>
</dbReference>
<keyword evidence="1" id="KW-0677">Repeat</keyword>
<sequence>MPLENNMSDNYFDNTDSGEVTIFDLRDGESRAKRLIRAGRRHTDEGRFEEAARAFEQAVEISPKKAEYRVELAAAYRNLIESGVVSEPEMVEALLERAYSHLMEAVRLDPEYAPSYRLLGYVYEAMDAPWRAKEMWNFYLEMDPNGPYSSEVRSALEELDRVQNLHYMFEEASYLVNHGDPERALEILSEILEEEPDWYEAWFWRGLACREMEMISDAIESFARAVELDPESTYAYHELASLLARKGEVEAAEGFWHKALDLDPEEPWIMTSLALLLWRDERRDEAEKLFLRVLDIDPANRKVRNYLRNLRAGMPPPHLVET</sequence>
<feature type="repeat" description="TPR" evidence="3">
    <location>
        <begin position="267"/>
        <end position="300"/>
    </location>
</feature>
<dbReference type="EMBL" id="CP001825">
    <property type="protein sequence ID" value="ACZ41148.1"/>
    <property type="molecule type" value="Genomic_DNA"/>
</dbReference>
<dbReference type="PROSITE" id="PS50005">
    <property type="entry name" value="TPR"/>
    <property type="match status" value="4"/>
</dbReference>
<dbReference type="PANTHER" id="PTHR44943:SF8">
    <property type="entry name" value="TPR REPEAT-CONTAINING PROTEIN MJ0263"/>
    <property type="match status" value="1"/>
</dbReference>
<accession>D1CDZ2</accession>
<dbReference type="HOGENOM" id="CLU_863142_0_0_0"/>
<dbReference type="Pfam" id="PF13414">
    <property type="entry name" value="TPR_11"/>
    <property type="match status" value="1"/>
</dbReference>
<dbReference type="InterPro" id="IPR019734">
    <property type="entry name" value="TPR_rpt"/>
</dbReference>
<dbReference type="InterPro" id="IPR011990">
    <property type="entry name" value="TPR-like_helical_dom_sf"/>
</dbReference>
<proteinExistence type="predicted"/>
<dbReference type="SUPFAM" id="SSF48452">
    <property type="entry name" value="TPR-like"/>
    <property type="match status" value="2"/>
</dbReference>
<dbReference type="eggNOG" id="COG0457">
    <property type="taxonomic scope" value="Bacteria"/>
</dbReference>
<feature type="repeat" description="TPR" evidence="3">
    <location>
        <begin position="233"/>
        <end position="266"/>
    </location>
</feature>
<dbReference type="PANTHER" id="PTHR44943">
    <property type="entry name" value="CELLULOSE SYNTHASE OPERON PROTEIN C"/>
    <property type="match status" value="1"/>
</dbReference>
<gene>
    <name evidence="4" type="ordered locus">Tter_0226</name>
</gene>
<dbReference type="AlphaFoldDB" id="D1CDZ2"/>
<dbReference type="Gene3D" id="1.25.40.10">
    <property type="entry name" value="Tetratricopeptide repeat domain"/>
    <property type="match status" value="2"/>
</dbReference>
<feature type="repeat" description="TPR" evidence="3">
    <location>
        <begin position="199"/>
        <end position="232"/>
    </location>
</feature>
<protein>
    <submittedName>
        <fullName evidence="4">TPR repeat-containing protein</fullName>
    </submittedName>
</protein>
<dbReference type="KEGG" id="ttr:Tter_0226"/>
<dbReference type="InterPro" id="IPR051685">
    <property type="entry name" value="Ycf3/AcsC/BcsC/TPR_MFPF"/>
</dbReference>
<evidence type="ECO:0000313" key="4">
    <source>
        <dbReference type="EMBL" id="ACZ41148.1"/>
    </source>
</evidence>
<evidence type="ECO:0000256" key="2">
    <source>
        <dbReference type="ARBA" id="ARBA00022803"/>
    </source>
</evidence>
<organism evidence="4 5">
    <name type="scientific">Thermobaculum terrenum (strain ATCC BAA-798 / CCMEE 7001 / YNP1)</name>
    <dbReference type="NCBI Taxonomy" id="525904"/>
    <lineage>
        <taxon>Bacteria</taxon>
        <taxon>Bacillati</taxon>
        <taxon>Chloroflexota</taxon>
        <taxon>Chloroflexia</taxon>
        <taxon>Candidatus Thermobaculales</taxon>
        <taxon>Candidatus Thermobaculaceae</taxon>
        <taxon>Thermobaculum</taxon>
    </lineage>
</organism>
<evidence type="ECO:0000256" key="1">
    <source>
        <dbReference type="ARBA" id="ARBA00022737"/>
    </source>
</evidence>
<feature type="repeat" description="TPR" evidence="3">
    <location>
        <begin position="32"/>
        <end position="65"/>
    </location>
</feature>
<dbReference type="Proteomes" id="UP000000323">
    <property type="component" value="Chromosome 1"/>
</dbReference>
<name>D1CDZ2_THET1</name>
<dbReference type="SMART" id="SM00028">
    <property type="entry name" value="TPR"/>
    <property type="match status" value="6"/>
</dbReference>
<dbReference type="STRING" id="525904.Tter_0226"/>
<evidence type="ECO:0000256" key="3">
    <source>
        <dbReference type="PROSITE-ProRule" id="PRU00339"/>
    </source>
</evidence>
<keyword evidence="5" id="KW-1185">Reference proteome</keyword>
<keyword evidence="2 3" id="KW-0802">TPR repeat</keyword>
<reference evidence="5" key="1">
    <citation type="journal article" date="2010" name="Stand. Genomic Sci.">
        <title>Complete genome sequence of 'Thermobaculum terrenum' type strain (YNP1).</title>
        <authorList>
            <person name="Kiss H."/>
            <person name="Cleland D."/>
            <person name="Lapidus A."/>
            <person name="Lucas S."/>
            <person name="Glavina Del Rio T."/>
            <person name="Nolan M."/>
            <person name="Tice H."/>
            <person name="Han C."/>
            <person name="Goodwin L."/>
            <person name="Pitluck S."/>
            <person name="Liolios K."/>
            <person name="Ivanova N."/>
            <person name="Mavromatis K."/>
            <person name="Ovchinnikova G."/>
            <person name="Pati A."/>
            <person name="Chen A."/>
            <person name="Palaniappan K."/>
            <person name="Land M."/>
            <person name="Hauser L."/>
            <person name="Chang Y."/>
            <person name="Jeffries C."/>
            <person name="Lu M."/>
            <person name="Brettin T."/>
            <person name="Detter J."/>
            <person name="Goker M."/>
            <person name="Tindall B."/>
            <person name="Beck B."/>
            <person name="McDermott T."/>
            <person name="Woyke T."/>
            <person name="Bristow J."/>
            <person name="Eisen J."/>
            <person name="Markowitz V."/>
            <person name="Hugenholtz P."/>
            <person name="Kyrpides N."/>
            <person name="Klenk H."/>
            <person name="Cheng J."/>
        </authorList>
    </citation>
    <scope>NUCLEOTIDE SEQUENCE [LARGE SCALE GENOMIC DNA]</scope>
    <source>
        <strain evidence="5">ATCC BAA-798 / YNP1</strain>
    </source>
</reference>